<protein>
    <recommendedName>
        <fullName evidence="4">Ketoreductase domain-containing protein</fullName>
    </recommendedName>
</protein>
<comment type="similarity">
    <text evidence="1 3">Belongs to the short-chain dehydrogenases/reductases (SDR) family.</text>
</comment>
<dbReference type="AlphaFoldDB" id="A0A8K1CQX4"/>
<dbReference type="Proteomes" id="UP000794436">
    <property type="component" value="Unassembled WGS sequence"/>
</dbReference>
<evidence type="ECO:0000259" key="4">
    <source>
        <dbReference type="SMART" id="SM00822"/>
    </source>
</evidence>
<dbReference type="SMART" id="SM00822">
    <property type="entry name" value="PKS_KR"/>
    <property type="match status" value="1"/>
</dbReference>
<evidence type="ECO:0000256" key="1">
    <source>
        <dbReference type="ARBA" id="ARBA00006484"/>
    </source>
</evidence>
<dbReference type="PRINTS" id="PR00080">
    <property type="entry name" value="SDRFAMILY"/>
</dbReference>
<dbReference type="GO" id="GO:0016491">
    <property type="term" value="F:oxidoreductase activity"/>
    <property type="evidence" value="ECO:0007669"/>
    <property type="project" value="UniProtKB-KW"/>
</dbReference>
<dbReference type="InterPro" id="IPR020904">
    <property type="entry name" value="Sc_DH/Rdtase_CS"/>
</dbReference>
<dbReference type="PRINTS" id="PR00081">
    <property type="entry name" value="GDHRDH"/>
</dbReference>
<dbReference type="CDD" id="cd05374">
    <property type="entry name" value="17beta-HSD-like_SDR_c"/>
    <property type="match status" value="1"/>
</dbReference>
<evidence type="ECO:0000256" key="2">
    <source>
        <dbReference type="ARBA" id="ARBA00023002"/>
    </source>
</evidence>
<sequence>MTQPSSPPSAKVWLITGCSSGFGRELALAARKHGDYVIATARRVETLSELNELGCQTLTLDVTSDDGSVTEVAAKANAFYGRIDILVNNAGYSTFGSIEEASADDIEGVFNTNVFGTMRVTRAVLPYMREKRSGTVANIGSTIGYVSVPPFGVYGATKAAIASLSQTLRLEVAGLGIKVTVIEPAGFHTSGPSALKICANQIADYQSFKQASLAALMSLPMGNVVKGAQAIVEALTQTGRGENRELPSRLPLGGGYYDKIQKTLDHGKKELEDWKDFTNPEAFVSSGQAC</sequence>
<comment type="caution">
    <text evidence="5">The sequence shown here is derived from an EMBL/GenBank/DDBJ whole genome shotgun (WGS) entry which is preliminary data.</text>
</comment>
<feature type="domain" description="Ketoreductase" evidence="4">
    <location>
        <begin position="11"/>
        <end position="188"/>
    </location>
</feature>
<dbReference type="InterPro" id="IPR051911">
    <property type="entry name" value="SDR_oxidoreductase"/>
</dbReference>
<dbReference type="PANTHER" id="PTHR43976">
    <property type="entry name" value="SHORT CHAIN DEHYDROGENASE"/>
    <property type="match status" value="1"/>
</dbReference>
<reference evidence="5" key="1">
    <citation type="submission" date="2019-03" db="EMBL/GenBank/DDBJ databases">
        <title>Long read genome sequence of the mycoparasitic Pythium oligandrum ATCC 38472 isolated from sugarbeet rhizosphere.</title>
        <authorList>
            <person name="Gaulin E."/>
        </authorList>
    </citation>
    <scope>NUCLEOTIDE SEQUENCE</scope>
    <source>
        <strain evidence="5">ATCC 38472_TT</strain>
    </source>
</reference>
<dbReference type="OrthoDB" id="1274115at2759"/>
<dbReference type="PROSITE" id="PS00061">
    <property type="entry name" value="ADH_SHORT"/>
    <property type="match status" value="1"/>
</dbReference>
<dbReference type="SUPFAM" id="SSF51735">
    <property type="entry name" value="NAD(P)-binding Rossmann-fold domains"/>
    <property type="match status" value="1"/>
</dbReference>
<dbReference type="InterPro" id="IPR036291">
    <property type="entry name" value="NAD(P)-bd_dom_sf"/>
</dbReference>
<organism evidence="5 6">
    <name type="scientific">Pythium oligandrum</name>
    <name type="common">Mycoparasitic fungus</name>
    <dbReference type="NCBI Taxonomy" id="41045"/>
    <lineage>
        <taxon>Eukaryota</taxon>
        <taxon>Sar</taxon>
        <taxon>Stramenopiles</taxon>
        <taxon>Oomycota</taxon>
        <taxon>Peronosporomycetes</taxon>
        <taxon>Pythiales</taxon>
        <taxon>Pythiaceae</taxon>
        <taxon>Pythium</taxon>
    </lineage>
</organism>
<evidence type="ECO:0000256" key="3">
    <source>
        <dbReference type="RuleBase" id="RU000363"/>
    </source>
</evidence>
<name>A0A8K1CQX4_PYTOL</name>
<dbReference type="Pfam" id="PF00106">
    <property type="entry name" value="adh_short"/>
    <property type="match status" value="1"/>
</dbReference>
<keyword evidence="6" id="KW-1185">Reference proteome</keyword>
<accession>A0A8K1CQX4</accession>
<dbReference type="PANTHER" id="PTHR43976:SF16">
    <property type="entry name" value="SHORT-CHAIN DEHYDROGENASE_REDUCTASE FAMILY PROTEIN"/>
    <property type="match status" value="1"/>
</dbReference>
<keyword evidence="2" id="KW-0560">Oxidoreductase</keyword>
<gene>
    <name evidence="5" type="ORF">Poli38472_007572</name>
</gene>
<dbReference type="Gene3D" id="3.40.50.720">
    <property type="entry name" value="NAD(P)-binding Rossmann-like Domain"/>
    <property type="match status" value="1"/>
</dbReference>
<evidence type="ECO:0000313" key="6">
    <source>
        <dbReference type="Proteomes" id="UP000794436"/>
    </source>
</evidence>
<dbReference type="EMBL" id="SPLM01000003">
    <property type="protein sequence ID" value="TMW67900.1"/>
    <property type="molecule type" value="Genomic_DNA"/>
</dbReference>
<dbReference type="InterPro" id="IPR002347">
    <property type="entry name" value="SDR_fam"/>
</dbReference>
<proteinExistence type="inferred from homology"/>
<evidence type="ECO:0000313" key="5">
    <source>
        <dbReference type="EMBL" id="TMW67900.1"/>
    </source>
</evidence>
<dbReference type="InterPro" id="IPR057326">
    <property type="entry name" value="KR_dom"/>
</dbReference>